<accession>A0A419SBX3</accession>
<dbReference type="OrthoDB" id="9798632at2"/>
<name>A0A419SBX3_9SPHI</name>
<evidence type="ECO:0000313" key="3">
    <source>
        <dbReference type="Proteomes" id="UP000283433"/>
    </source>
</evidence>
<feature type="domain" description="NAD(P)-binding" evidence="1">
    <location>
        <begin position="9"/>
        <end position="123"/>
    </location>
</feature>
<dbReference type="Pfam" id="PF13460">
    <property type="entry name" value="NAD_binding_10"/>
    <property type="match status" value="1"/>
</dbReference>
<dbReference type="EMBL" id="MBTA01000001">
    <property type="protein sequence ID" value="RKD20309.1"/>
    <property type="molecule type" value="Genomic_DNA"/>
</dbReference>
<dbReference type="AlphaFoldDB" id="A0A419SBX3"/>
<gene>
    <name evidence="2" type="ORF">BCY91_01440</name>
</gene>
<dbReference type="PANTHER" id="PTHR14097">
    <property type="entry name" value="OXIDOREDUCTASE HTATIP2"/>
    <property type="match status" value="1"/>
</dbReference>
<dbReference type="PANTHER" id="PTHR14097:SF7">
    <property type="entry name" value="OXIDOREDUCTASE HTATIP2"/>
    <property type="match status" value="1"/>
</dbReference>
<reference evidence="2 3" key="1">
    <citation type="submission" date="2016-07" db="EMBL/GenBank/DDBJ databases">
        <title>Genome of Pelobium manganitolerans.</title>
        <authorList>
            <person name="Wu S."/>
            <person name="Wang G."/>
        </authorList>
    </citation>
    <scope>NUCLEOTIDE SEQUENCE [LARGE SCALE GENOMIC DNA]</scope>
    <source>
        <strain evidence="2 3">YS-25</strain>
    </source>
</reference>
<comment type="caution">
    <text evidence="2">The sequence shown here is derived from an EMBL/GenBank/DDBJ whole genome shotgun (WGS) entry which is preliminary data.</text>
</comment>
<dbReference type="RefSeq" id="WP_120180227.1">
    <property type="nucleotide sequence ID" value="NZ_MBTA01000001.1"/>
</dbReference>
<keyword evidence="3" id="KW-1185">Reference proteome</keyword>
<dbReference type="SUPFAM" id="SSF51735">
    <property type="entry name" value="NAD(P)-binding Rossmann-fold domains"/>
    <property type="match status" value="1"/>
</dbReference>
<evidence type="ECO:0000313" key="2">
    <source>
        <dbReference type="EMBL" id="RKD20309.1"/>
    </source>
</evidence>
<dbReference type="Proteomes" id="UP000283433">
    <property type="component" value="Unassembled WGS sequence"/>
</dbReference>
<proteinExistence type="predicted"/>
<sequence length="218" mass="24607">MKLNAVVLGASGLVGAELLALLLDHVAFADIYIYVRKKLPISHNKLHQIVTDFKDLNTLTLPQGVNVIFSCLGTTNKNRPDKKQYRYVEYHIPLHFAHIAKQQNVQQFHVVSAMGSNKHSGNFYTKLKGEVEEALESVGISNLNIYRPSLLVGKRNENRPLERWMIAAMKVVNPLLRGPLKKYRSISAKQVALAMLNQAVKQKQGTYIFNSEEIKQLS</sequence>
<dbReference type="InterPro" id="IPR036291">
    <property type="entry name" value="NAD(P)-bd_dom_sf"/>
</dbReference>
<evidence type="ECO:0000259" key="1">
    <source>
        <dbReference type="Pfam" id="PF13460"/>
    </source>
</evidence>
<protein>
    <submittedName>
        <fullName evidence="2">Nucleoside-diphosphate sugar epimerase</fullName>
    </submittedName>
</protein>
<dbReference type="Gene3D" id="3.40.50.720">
    <property type="entry name" value="NAD(P)-binding Rossmann-like Domain"/>
    <property type="match status" value="1"/>
</dbReference>
<organism evidence="2 3">
    <name type="scientific">Pelobium manganitolerans</name>
    <dbReference type="NCBI Taxonomy" id="1842495"/>
    <lineage>
        <taxon>Bacteria</taxon>
        <taxon>Pseudomonadati</taxon>
        <taxon>Bacteroidota</taxon>
        <taxon>Sphingobacteriia</taxon>
        <taxon>Sphingobacteriales</taxon>
        <taxon>Sphingobacteriaceae</taxon>
        <taxon>Pelobium</taxon>
    </lineage>
</organism>
<dbReference type="InterPro" id="IPR016040">
    <property type="entry name" value="NAD(P)-bd_dom"/>
</dbReference>